<proteinExistence type="predicted"/>
<organism evidence="1 2">
    <name type="scientific">Paramuricea clavata</name>
    <name type="common">Red gorgonian</name>
    <name type="synonym">Violescent sea-whip</name>
    <dbReference type="NCBI Taxonomy" id="317549"/>
    <lineage>
        <taxon>Eukaryota</taxon>
        <taxon>Metazoa</taxon>
        <taxon>Cnidaria</taxon>
        <taxon>Anthozoa</taxon>
        <taxon>Octocorallia</taxon>
        <taxon>Malacalcyonacea</taxon>
        <taxon>Plexauridae</taxon>
        <taxon>Paramuricea</taxon>
    </lineage>
</organism>
<dbReference type="PROSITE" id="PS50158">
    <property type="entry name" value="ZF_CCHC"/>
    <property type="match status" value="1"/>
</dbReference>
<dbReference type="GO" id="GO:0003676">
    <property type="term" value="F:nucleic acid binding"/>
    <property type="evidence" value="ECO:0007669"/>
    <property type="project" value="InterPro"/>
</dbReference>
<dbReference type="InterPro" id="IPR036875">
    <property type="entry name" value="Znf_CCHC_sf"/>
</dbReference>
<dbReference type="AlphaFoldDB" id="A0A7D9M2K1"/>
<reference evidence="1" key="1">
    <citation type="submission" date="2020-04" db="EMBL/GenBank/DDBJ databases">
        <authorList>
            <person name="Alioto T."/>
            <person name="Alioto T."/>
            <person name="Gomez Garrido J."/>
        </authorList>
    </citation>
    <scope>NUCLEOTIDE SEQUENCE</scope>
    <source>
        <strain evidence="1">A484AB</strain>
    </source>
</reference>
<evidence type="ECO:0000313" key="2">
    <source>
        <dbReference type="Proteomes" id="UP001152795"/>
    </source>
</evidence>
<dbReference type="Gene3D" id="4.10.60.10">
    <property type="entry name" value="Zinc finger, CCHC-type"/>
    <property type="match status" value="1"/>
</dbReference>
<gene>
    <name evidence="1" type="ORF">PACLA_8A064475</name>
</gene>
<dbReference type="SUPFAM" id="SSF57756">
    <property type="entry name" value="Retrovirus zinc finger-like domains"/>
    <property type="match status" value="1"/>
</dbReference>
<accession>A0A7D9M2K1</accession>
<name>A0A7D9M2K1_PARCT</name>
<dbReference type="OrthoDB" id="6506579at2759"/>
<dbReference type="SMART" id="SM00343">
    <property type="entry name" value="ZnF_C2HC"/>
    <property type="match status" value="1"/>
</dbReference>
<dbReference type="Pfam" id="PF00098">
    <property type="entry name" value="zf-CCHC"/>
    <property type="match status" value="1"/>
</dbReference>
<dbReference type="InterPro" id="IPR001878">
    <property type="entry name" value="Znf_CCHC"/>
</dbReference>
<protein>
    <submittedName>
        <fullName evidence="1">---NA</fullName>
    </submittedName>
</protein>
<evidence type="ECO:0000313" key="1">
    <source>
        <dbReference type="EMBL" id="CAB4040592.1"/>
    </source>
</evidence>
<dbReference type="EMBL" id="CACRXK020027001">
    <property type="protein sequence ID" value="CAB4040592.1"/>
    <property type="molecule type" value="Genomic_DNA"/>
</dbReference>
<keyword evidence="2" id="KW-1185">Reference proteome</keyword>
<comment type="caution">
    <text evidence="1">The sequence shown here is derived from an EMBL/GenBank/DDBJ whole genome shotgun (WGS) entry which is preliminary data.</text>
</comment>
<dbReference type="Proteomes" id="UP001152795">
    <property type="component" value="Unassembled WGS sequence"/>
</dbReference>
<sequence>MEVCTDIPGRIRIAGHWCAIYYKGQKRVCFSCNAEGHVSRKCPSKTVPSASAKVGASLRGPVPLSSDVNVGAATSIAPAGACISPAHPVLVNVVPTPGSLVDVHNLVALVVDHSDDYAHGVDPNWKQSASSQVLAQAGSADLGVGSFSPETSVLSPVPLRPAVLGAKRFGSRSCSASLSKSRLPLHKGSRAAVLSSDCASDDAHSDEYSLESEVVS</sequence>
<dbReference type="GO" id="GO:0008270">
    <property type="term" value="F:zinc ion binding"/>
    <property type="evidence" value="ECO:0007669"/>
    <property type="project" value="InterPro"/>
</dbReference>